<dbReference type="InterPro" id="IPR007452">
    <property type="entry name" value="TamB_C"/>
</dbReference>
<keyword evidence="2 5" id="KW-0812">Transmembrane</keyword>
<dbReference type="PANTHER" id="PTHR36985:SF1">
    <property type="entry name" value="TRANSLOCATION AND ASSEMBLY MODULE SUBUNIT TAMB"/>
    <property type="match status" value="1"/>
</dbReference>
<evidence type="ECO:0000256" key="3">
    <source>
        <dbReference type="ARBA" id="ARBA00022989"/>
    </source>
</evidence>
<evidence type="ECO:0000259" key="6">
    <source>
        <dbReference type="Pfam" id="PF04357"/>
    </source>
</evidence>
<gene>
    <name evidence="7" type="ORF">PAUR_a0575</name>
</gene>
<evidence type="ECO:0000256" key="1">
    <source>
        <dbReference type="ARBA" id="ARBA00004167"/>
    </source>
</evidence>
<dbReference type="Proteomes" id="UP000615755">
    <property type="component" value="Unassembled WGS sequence"/>
</dbReference>
<sequence length="1231" mass="135050">MLNKFKKYRFSYTCAVLIVIVVSIFFTVPGNHLLLASVSKLVPGLEVSVVNRRIFSGGDINIDYQTQQFDFEGKNVNIELSWFSCATVCVSVVAQQLDMTLHNQKLSGTENKSTRESIKIEAREQISAPVDIVLELLSIKKLSVTTPEAKVLLTDTHLVADWINNTLKVHVLHLNNVSAILPEQPAPRDEPKMTALPVFEVFELFIPMAVKITQLNIDNVVIEKSSQQHALSDIALSAKLHGTEVLLRDMTLAYQQFVLRSNINLDTEEQWNISSFTTLTSPHGLLSLQTNGSLNDLNIGVTTQGGVASKVNSQVDMTTLNWPFKINGVIEQQSDFITPLELVGDVSAGRIYLAGTGNAQQYVIDLNGKASASQLGSIESKVQLTGSMGHIDISEAQLQIEQAQANVSAKVQWHNELMIDIRGSLKALPLGVFIDDINTQLSGEFKTQIMQKNNAWELFVQQLSLTGIVQEKALKADIKLKVNEHGYGSIDELSLRYGKSVFNSQGILAEQVELDGLFNLDHTRDKLLPVDAVMHGTLRVLGTHKSPHIFLNSDATRISHQQFELKNANIFGEINLAQQWQGAIKVSVAELVTEQEKFDNIALTVDGNRQKHTLTVHSQGSIQTDIELNGSLKNARWEAELATAELNYQGLPIMLAEPTGIVLSTEASFVMPHCWVIKQSKVCMQAKQEDHGNRSGRAALSFSQFQLADLNPLVGEWALTGQANGMLEVNWQADELHRADGKLAVKNMQLITPSGEYHTQLPIESLHASLHSDKHQVALDWQIDSSLFGQLLGDITMATTDRSSTRAKLKIKELQLTPFTPLVSQVMMQPVSLSGAMTGNVTLLGSLDNPKMGGEIRLSEFEMASPMSPVALHQSSLVISLAEHQANLAGQLNAVHGGHLDISGNLEWYEAFAADISATGKEFLISPQPGVEVSLSPLLNVNFANRKAHVKGELVLPYGRVEVAQLPKGVIKTSEDQYIVGDQREQGNLVPFDYDLDVTVKVLDDFRVVALGLDSYISGEIMLTKEPASPLLATGEMELQEGKYRAFGQDLLIETGQIGFNGALDKPYLNISAIRNPEVTADRVKAGVELTGNINNPTLTIFSEPSMDQAKALEYLLNGEPLGSGESSNNAMLTQFLLSKSIDRSEGIVAKTGKKLGFEDVSLTAKGSGDDTQVEVSGYIAPNVQVSYRVGVFDSLSEIAVRYRVFSKMYIEATSGLYDSIDLLYKFDRGE</sequence>
<accession>A0ABR9E910</accession>
<name>A0ABR9E910_9GAMM</name>
<reference evidence="7 8" key="1">
    <citation type="submission" date="2015-03" db="EMBL/GenBank/DDBJ databases">
        <title>Genome sequence of Pseudoalteromonas aurantia.</title>
        <authorList>
            <person name="Xie B.-B."/>
            <person name="Rong J.-C."/>
            <person name="Qin Q.-L."/>
            <person name="Zhang Y.-Z."/>
        </authorList>
    </citation>
    <scope>NUCLEOTIDE SEQUENCE [LARGE SCALE GENOMIC DNA]</scope>
    <source>
        <strain evidence="7 8">208</strain>
    </source>
</reference>
<protein>
    <recommendedName>
        <fullName evidence="6">Translocation and assembly module TamB C-terminal domain-containing protein</fullName>
    </recommendedName>
</protein>
<comment type="caution">
    <text evidence="7">The sequence shown here is derived from an EMBL/GenBank/DDBJ whole genome shotgun (WGS) entry which is preliminary data.</text>
</comment>
<dbReference type="RefSeq" id="WP_192506701.1">
    <property type="nucleotide sequence ID" value="NZ_AQGV01000012.1"/>
</dbReference>
<proteinExistence type="predicted"/>
<organism evidence="7 8">
    <name type="scientific">Pseudoalteromonas aurantia 208</name>
    <dbReference type="NCBI Taxonomy" id="1314867"/>
    <lineage>
        <taxon>Bacteria</taxon>
        <taxon>Pseudomonadati</taxon>
        <taxon>Pseudomonadota</taxon>
        <taxon>Gammaproteobacteria</taxon>
        <taxon>Alteromonadales</taxon>
        <taxon>Pseudoalteromonadaceae</taxon>
        <taxon>Pseudoalteromonas</taxon>
    </lineage>
</organism>
<evidence type="ECO:0000313" key="8">
    <source>
        <dbReference type="Proteomes" id="UP000615755"/>
    </source>
</evidence>
<dbReference type="PANTHER" id="PTHR36985">
    <property type="entry name" value="TRANSLOCATION AND ASSEMBLY MODULE SUBUNIT TAMB"/>
    <property type="match status" value="1"/>
</dbReference>
<feature type="domain" description="Translocation and assembly module TamB C-terminal" evidence="6">
    <location>
        <begin position="895"/>
        <end position="1228"/>
    </location>
</feature>
<evidence type="ECO:0000256" key="2">
    <source>
        <dbReference type="ARBA" id="ARBA00022692"/>
    </source>
</evidence>
<evidence type="ECO:0000313" key="7">
    <source>
        <dbReference type="EMBL" id="MBE0367247.1"/>
    </source>
</evidence>
<dbReference type="Pfam" id="PF04357">
    <property type="entry name" value="TamB"/>
    <property type="match status" value="1"/>
</dbReference>
<evidence type="ECO:0000256" key="5">
    <source>
        <dbReference type="SAM" id="Phobius"/>
    </source>
</evidence>
<feature type="transmembrane region" description="Helical" evidence="5">
    <location>
        <begin position="12"/>
        <end position="35"/>
    </location>
</feature>
<keyword evidence="4 5" id="KW-0472">Membrane</keyword>
<dbReference type="EMBL" id="AQGV01000012">
    <property type="protein sequence ID" value="MBE0367247.1"/>
    <property type="molecule type" value="Genomic_DNA"/>
</dbReference>
<evidence type="ECO:0000256" key="4">
    <source>
        <dbReference type="ARBA" id="ARBA00023136"/>
    </source>
</evidence>
<keyword evidence="3 5" id="KW-1133">Transmembrane helix</keyword>
<keyword evidence="8" id="KW-1185">Reference proteome</keyword>
<comment type="subcellular location">
    <subcellularLocation>
        <location evidence="1">Membrane</location>
        <topology evidence="1">Single-pass membrane protein</topology>
    </subcellularLocation>
</comment>